<dbReference type="InterPro" id="IPR016181">
    <property type="entry name" value="Acyl_CoA_acyltransferase"/>
</dbReference>
<evidence type="ECO:0000256" key="2">
    <source>
        <dbReference type="ARBA" id="ARBA00022679"/>
    </source>
</evidence>
<reference evidence="7 8" key="2">
    <citation type="submission" date="2023-06" db="EMBL/GenBank/DDBJ databases">
        <title>Identification and characterization of horizontal gene transfer across gut microbiota members of farm animals based on homology search.</title>
        <authorList>
            <person name="Schwarzerova J."/>
            <person name="Nykrynova M."/>
            <person name="Jureckova K."/>
            <person name="Cejkova D."/>
            <person name="Rychlik I."/>
        </authorList>
    </citation>
    <scope>NUCLEOTIDE SEQUENCE [LARGE SCALE GENOMIC DNA]</scope>
    <source>
        <strain evidence="7 8">ET39</strain>
    </source>
</reference>
<keyword evidence="3" id="KW-0133">Cell shape</keyword>
<proteinExistence type="inferred from homology"/>
<name>A0ABT7UB15_9FIRM</name>
<evidence type="ECO:0000256" key="6">
    <source>
        <dbReference type="ARBA" id="ARBA00023316"/>
    </source>
</evidence>
<dbReference type="SUPFAM" id="SSF55729">
    <property type="entry name" value="Acyl-CoA N-acyltransferases (Nat)"/>
    <property type="match status" value="2"/>
</dbReference>
<evidence type="ECO:0000313" key="7">
    <source>
        <dbReference type="EMBL" id="MDM8156802.1"/>
    </source>
</evidence>
<reference evidence="7 8" key="3">
    <citation type="submission" date="2023-06" db="EMBL/GenBank/DDBJ databases">
        <authorList>
            <person name="Zeman M."/>
            <person name="Kubasova T."/>
            <person name="Jahodarova E."/>
            <person name="Nykrynova M."/>
            <person name="Rychlik I."/>
        </authorList>
    </citation>
    <scope>NUCLEOTIDE SEQUENCE [LARGE SCALE GENOMIC DNA]</scope>
    <source>
        <strain evidence="7 8">ET39</strain>
    </source>
</reference>
<evidence type="ECO:0000256" key="3">
    <source>
        <dbReference type="ARBA" id="ARBA00022960"/>
    </source>
</evidence>
<protein>
    <submittedName>
        <fullName evidence="7">Peptidoglycan bridge formation glycyltransferase FemA/FemB family protein</fullName>
    </submittedName>
</protein>
<dbReference type="Gene3D" id="1.20.58.90">
    <property type="match status" value="1"/>
</dbReference>
<gene>
    <name evidence="7" type="ORF">QUV96_04015</name>
</gene>
<evidence type="ECO:0000313" key="8">
    <source>
        <dbReference type="Proteomes" id="UP001529340"/>
    </source>
</evidence>
<evidence type="ECO:0000256" key="4">
    <source>
        <dbReference type="ARBA" id="ARBA00022984"/>
    </source>
</evidence>
<dbReference type="Pfam" id="PF02388">
    <property type="entry name" value="FemAB"/>
    <property type="match status" value="1"/>
</dbReference>
<dbReference type="Proteomes" id="UP001529340">
    <property type="component" value="Unassembled WGS sequence"/>
</dbReference>
<organism evidence="7 8">
    <name type="scientific">Amedibacillus dolichus</name>
    <dbReference type="NCBI Taxonomy" id="31971"/>
    <lineage>
        <taxon>Bacteria</taxon>
        <taxon>Bacillati</taxon>
        <taxon>Bacillota</taxon>
        <taxon>Erysipelotrichia</taxon>
        <taxon>Erysipelotrichales</taxon>
        <taxon>Erysipelotrichaceae</taxon>
        <taxon>Amedibacillus</taxon>
    </lineage>
</organism>
<dbReference type="PANTHER" id="PTHR36174">
    <property type="entry name" value="LIPID II:GLYCINE GLYCYLTRANSFERASE"/>
    <property type="match status" value="1"/>
</dbReference>
<comment type="caution">
    <text evidence="7">The sequence shown here is derived from an EMBL/GenBank/DDBJ whole genome shotgun (WGS) entry which is preliminary data.</text>
</comment>
<dbReference type="EMBL" id="JAUDCG010000013">
    <property type="protein sequence ID" value="MDM8156802.1"/>
    <property type="molecule type" value="Genomic_DNA"/>
</dbReference>
<evidence type="ECO:0000256" key="5">
    <source>
        <dbReference type="ARBA" id="ARBA00023315"/>
    </source>
</evidence>
<dbReference type="PROSITE" id="PS51191">
    <property type="entry name" value="FEMABX"/>
    <property type="match status" value="1"/>
</dbReference>
<comment type="similarity">
    <text evidence="1">Belongs to the FemABX family.</text>
</comment>
<keyword evidence="8" id="KW-1185">Reference proteome</keyword>
<keyword evidence="2" id="KW-0808">Transferase</keyword>
<keyword evidence="4" id="KW-0573">Peptidoglycan synthesis</keyword>
<dbReference type="Gene3D" id="3.40.630.30">
    <property type="match status" value="2"/>
</dbReference>
<keyword evidence="5" id="KW-0012">Acyltransferase</keyword>
<dbReference type="InterPro" id="IPR050644">
    <property type="entry name" value="PG_Glycine_Bridge_Synth"/>
</dbReference>
<evidence type="ECO:0000256" key="1">
    <source>
        <dbReference type="ARBA" id="ARBA00009943"/>
    </source>
</evidence>
<accession>A0ABT7UB15</accession>
<dbReference type="PANTHER" id="PTHR36174:SF1">
    <property type="entry name" value="LIPID II:GLYCINE GLYCYLTRANSFERASE"/>
    <property type="match status" value="1"/>
</dbReference>
<sequence>MYCFLEQVDPGQHDAFVQTNAMCNLLQSASWAKVKENWDHAIVGVKEGDHLVASALVLIKRLPLHFTMFYIPRGPVMDYQNKELVCFFMKHLQRWAKKHHCLFIKMDPGIHYRDYLLEEKEEAQVHEEIAQILENMKEAGAIHQGLSLSIKDSIQPRFQANVYKEENIRELFSKHARKGLSIAEKKHVQIRLCGEEAVARFAQVLHCTEERKGISLRDQEYFKKLLEAYPNDSIICLAVLPVRKLYEESVQKLNANEQALAACPENAKKKRFTLEEQHSSYAREVSELKELLEKNGEEITIAGGLCIKYGHTAELLYAGMDERFKRYMPSYAVFTACMEWGFESGCDYYNMGGIEGSLQDGLTKFKANFHPHINEFIGEFDLPVSHLLYHASQKAYTIRKRRMLQHNEEETNE</sequence>
<dbReference type="InterPro" id="IPR003447">
    <property type="entry name" value="FEMABX"/>
</dbReference>
<reference evidence="8" key="1">
    <citation type="submission" date="2023-06" db="EMBL/GenBank/DDBJ databases">
        <title>Identification and characterization of horizontal gene transfer across gut microbiota members of farm animals based on homology search.</title>
        <authorList>
            <person name="Zeman M."/>
            <person name="Kubasova T."/>
            <person name="Jahodarova E."/>
            <person name="Nykrynova M."/>
            <person name="Rychlik I."/>
        </authorList>
    </citation>
    <scope>NUCLEOTIDE SEQUENCE [LARGE SCALE GENOMIC DNA]</scope>
    <source>
        <strain evidence="8">ET39</strain>
    </source>
</reference>
<keyword evidence="6" id="KW-0961">Cell wall biogenesis/degradation</keyword>